<sequence length="354" mass="36720">MQVSIFSVLVGLQAATLVHSIDPDVCVDPQGFVACTESFDARYTGCIAEPACTQSPEIYKNCLNGCGGTRLAGNLACWVQSCWNRIYSCDYQIAAIEYLVGTNQLQGTTPNFLPFYPPPEDHAQGPGGCSCNLGYAYGNLTYIDLSQKDFGTCVNAAVNGAGDSCTGCLDSAKISNVLNICPNYDLSYLGFPNIIANFGAQRSARTDCAVLEDPSDLCQSSFGISRIGPDFYNPMNLPSGIPGTSTLLNLGGNAFTEFVSAYTLTLYPGFTTTITPAPYRAVSGGETTADSITVSGTLTTSSGVSGGQTTVAFTTATGSAAASTTATKNAGMQAARGVEVVAVVVAIVVVNALV</sequence>
<reference evidence="2 3" key="1">
    <citation type="journal article" date="2018" name="IMA Fungus">
        <title>IMA Genome-F 9: Draft genome sequence of Annulohypoxylon stygium, Aspergillus mulundensis, Berkeleyomyces basicola (syn. Thielaviopsis basicola), Ceratocystis smalleyi, two Cercospora beticola strains, Coleophoma cylindrospora, Fusarium fracticaudum, Phialophora cf. hyalina, and Morchella septimelata.</title>
        <authorList>
            <person name="Wingfield B.D."/>
            <person name="Bills G.F."/>
            <person name="Dong Y."/>
            <person name="Huang W."/>
            <person name="Nel W.J."/>
            <person name="Swalarsk-Parry B.S."/>
            <person name="Vaghefi N."/>
            <person name="Wilken P.M."/>
            <person name="An Z."/>
            <person name="de Beer Z.W."/>
            <person name="De Vos L."/>
            <person name="Chen L."/>
            <person name="Duong T.A."/>
            <person name="Gao Y."/>
            <person name="Hammerbacher A."/>
            <person name="Kikkert J.R."/>
            <person name="Li Y."/>
            <person name="Li H."/>
            <person name="Li K."/>
            <person name="Li Q."/>
            <person name="Liu X."/>
            <person name="Ma X."/>
            <person name="Naidoo K."/>
            <person name="Pethybridge S.J."/>
            <person name="Sun J."/>
            <person name="Steenkamp E.T."/>
            <person name="van der Nest M.A."/>
            <person name="van Wyk S."/>
            <person name="Wingfield M.J."/>
            <person name="Xiong C."/>
            <person name="Yue Q."/>
            <person name="Zhang X."/>
        </authorList>
    </citation>
    <scope>NUCLEOTIDE SEQUENCE [LARGE SCALE GENOMIC DNA]</scope>
    <source>
        <strain evidence="2 3">BP6252</strain>
    </source>
</reference>
<evidence type="ECO:0000313" key="2">
    <source>
        <dbReference type="EMBL" id="RDW58587.1"/>
    </source>
</evidence>
<dbReference type="Proteomes" id="UP000256645">
    <property type="component" value="Unassembled WGS sequence"/>
</dbReference>
<accession>A0A3D8QA92</accession>
<organism evidence="2 3">
    <name type="scientific">Coleophoma cylindrospora</name>
    <dbReference type="NCBI Taxonomy" id="1849047"/>
    <lineage>
        <taxon>Eukaryota</taxon>
        <taxon>Fungi</taxon>
        <taxon>Dikarya</taxon>
        <taxon>Ascomycota</taxon>
        <taxon>Pezizomycotina</taxon>
        <taxon>Leotiomycetes</taxon>
        <taxon>Helotiales</taxon>
        <taxon>Dermateaceae</taxon>
        <taxon>Coleophoma</taxon>
    </lineage>
</organism>
<feature type="chain" id="PRO_5017819245" evidence="1">
    <location>
        <begin position="21"/>
        <end position="354"/>
    </location>
</feature>
<dbReference type="AlphaFoldDB" id="A0A3D8QA92"/>
<dbReference type="OrthoDB" id="3538998at2759"/>
<dbReference type="EMBL" id="PDLM01000017">
    <property type="protein sequence ID" value="RDW58587.1"/>
    <property type="molecule type" value="Genomic_DNA"/>
</dbReference>
<evidence type="ECO:0000256" key="1">
    <source>
        <dbReference type="SAM" id="SignalP"/>
    </source>
</evidence>
<gene>
    <name evidence="2" type="ORF">BP6252_13063</name>
</gene>
<evidence type="ECO:0000313" key="3">
    <source>
        <dbReference type="Proteomes" id="UP000256645"/>
    </source>
</evidence>
<feature type="signal peptide" evidence="1">
    <location>
        <begin position="1"/>
        <end position="20"/>
    </location>
</feature>
<comment type="caution">
    <text evidence="2">The sequence shown here is derived from an EMBL/GenBank/DDBJ whole genome shotgun (WGS) entry which is preliminary data.</text>
</comment>
<protein>
    <submittedName>
        <fullName evidence="2">Uncharacterized protein</fullName>
    </submittedName>
</protein>
<name>A0A3D8QA92_9HELO</name>
<keyword evidence="3" id="KW-1185">Reference proteome</keyword>
<proteinExistence type="predicted"/>
<keyword evidence="1" id="KW-0732">Signal</keyword>